<evidence type="ECO:0000313" key="1">
    <source>
        <dbReference type="EMBL" id="KQJ84165.1"/>
    </source>
</evidence>
<gene>
    <name evidence="1" type="ORF">BRADI_5g19095v3</name>
</gene>
<keyword evidence="3" id="KW-1185">Reference proteome</keyword>
<dbReference type="Proteomes" id="UP000008810">
    <property type="component" value="Chromosome 5"/>
</dbReference>
<accession>A0A0Q3KVG2</accession>
<dbReference type="EnsemblPlants" id="KQJ84165">
    <property type="protein sequence ID" value="KQJ84165"/>
    <property type="gene ID" value="BRADI_5g19095v3"/>
</dbReference>
<sequence>MMQNLRYAAKGQKVDLGVLARFSVDLHVSNGRIEDVYADISSDSMGPWLDMKEENVIRRTGGGSTIMLLQVAFMIPSVSE</sequence>
<organism evidence="1">
    <name type="scientific">Brachypodium distachyon</name>
    <name type="common">Purple false brome</name>
    <name type="synonym">Trachynia distachya</name>
    <dbReference type="NCBI Taxonomy" id="15368"/>
    <lineage>
        <taxon>Eukaryota</taxon>
        <taxon>Viridiplantae</taxon>
        <taxon>Streptophyta</taxon>
        <taxon>Embryophyta</taxon>
        <taxon>Tracheophyta</taxon>
        <taxon>Spermatophyta</taxon>
        <taxon>Magnoliopsida</taxon>
        <taxon>Liliopsida</taxon>
        <taxon>Poales</taxon>
        <taxon>Poaceae</taxon>
        <taxon>BOP clade</taxon>
        <taxon>Pooideae</taxon>
        <taxon>Stipodae</taxon>
        <taxon>Brachypodieae</taxon>
        <taxon>Brachypodium</taxon>
    </lineage>
</organism>
<evidence type="ECO:0000313" key="3">
    <source>
        <dbReference type="Proteomes" id="UP000008810"/>
    </source>
</evidence>
<dbReference type="InParanoid" id="A0A0Q3KVG2"/>
<name>A0A0Q3KVG2_BRADI</name>
<reference evidence="2" key="3">
    <citation type="submission" date="2018-08" db="UniProtKB">
        <authorList>
            <consortium name="EnsemblPlants"/>
        </authorList>
    </citation>
    <scope>IDENTIFICATION</scope>
    <source>
        <strain evidence="2">cv. Bd21</strain>
    </source>
</reference>
<protein>
    <submittedName>
        <fullName evidence="1 2">Uncharacterized protein</fullName>
    </submittedName>
</protein>
<reference evidence="1 2" key="1">
    <citation type="journal article" date="2010" name="Nature">
        <title>Genome sequencing and analysis of the model grass Brachypodium distachyon.</title>
        <authorList>
            <consortium name="International Brachypodium Initiative"/>
        </authorList>
    </citation>
    <scope>NUCLEOTIDE SEQUENCE [LARGE SCALE GENOMIC DNA]</scope>
    <source>
        <strain evidence="1 2">Bd21</strain>
    </source>
</reference>
<dbReference type="Gramene" id="KQJ84165">
    <property type="protein sequence ID" value="KQJ84165"/>
    <property type="gene ID" value="BRADI_5g19095v3"/>
</dbReference>
<reference evidence="1" key="2">
    <citation type="submission" date="2017-06" db="EMBL/GenBank/DDBJ databases">
        <title>WGS assembly of Brachypodium distachyon.</title>
        <authorList>
            <consortium name="The International Brachypodium Initiative"/>
            <person name="Lucas S."/>
            <person name="Harmon-Smith M."/>
            <person name="Lail K."/>
            <person name="Tice H."/>
            <person name="Grimwood J."/>
            <person name="Bruce D."/>
            <person name="Barry K."/>
            <person name="Shu S."/>
            <person name="Lindquist E."/>
            <person name="Wang M."/>
            <person name="Pitluck S."/>
            <person name="Vogel J.P."/>
            <person name="Garvin D.F."/>
            <person name="Mockler T.C."/>
            <person name="Schmutz J."/>
            <person name="Rokhsar D."/>
            <person name="Bevan M.W."/>
        </authorList>
    </citation>
    <scope>NUCLEOTIDE SEQUENCE</scope>
    <source>
        <strain evidence="1">Bd21</strain>
    </source>
</reference>
<proteinExistence type="predicted"/>
<dbReference type="AlphaFoldDB" id="A0A0Q3KVG2"/>
<evidence type="ECO:0000313" key="2">
    <source>
        <dbReference type="EnsemblPlants" id="KQJ84165"/>
    </source>
</evidence>
<dbReference type="EMBL" id="CM000884">
    <property type="protein sequence ID" value="KQJ84165.1"/>
    <property type="molecule type" value="Genomic_DNA"/>
</dbReference>